<dbReference type="EMBL" id="JALJOR010000003">
    <property type="protein sequence ID" value="KAK9820507.1"/>
    <property type="molecule type" value="Genomic_DNA"/>
</dbReference>
<dbReference type="Pfam" id="PF00271">
    <property type="entry name" value="Helicase_C"/>
    <property type="match status" value="1"/>
</dbReference>
<dbReference type="FunFam" id="3.40.50.300:FF:000008">
    <property type="entry name" value="ATP-dependent RNA helicase RhlB"/>
    <property type="match status" value="1"/>
</dbReference>
<evidence type="ECO:0000256" key="3">
    <source>
        <dbReference type="ARBA" id="ARBA00012552"/>
    </source>
</evidence>
<dbReference type="PROSITE" id="PS51194">
    <property type="entry name" value="HELICASE_CTER"/>
    <property type="match status" value="1"/>
</dbReference>
<dbReference type="InterPro" id="IPR027417">
    <property type="entry name" value="P-loop_NTPase"/>
</dbReference>
<dbReference type="PROSITE" id="PS00039">
    <property type="entry name" value="DEAD_ATP_HELICASE"/>
    <property type="match status" value="1"/>
</dbReference>
<dbReference type="Pfam" id="PF00270">
    <property type="entry name" value="DEAD"/>
    <property type="match status" value="1"/>
</dbReference>
<dbReference type="GO" id="GO:0003676">
    <property type="term" value="F:nucleic acid binding"/>
    <property type="evidence" value="ECO:0007669"/>
    <property type="project" value="InterPro"/>
</dbReference>
<feature type="domain" description="Helicase C-terminal" evidence="14">
    <location>
        <begin position="286"/>
        <end position="438"/>
    </location>
</feature>
<proteinExistence type="inferred from homology"/>
<comment type="similarity">
    <text evidence="2">Belongs to the DEAD box helicase family. DDX5/DBP2 subfamily.</text>
</comment>
<evidence type="ECO:0000259" key="13">
    <source>
        <dbReference type="PROSITE" id="PS51192"/>
    </source>
</evidence>
<dbReference type="GO" id="GO:0005524">
    <property type="term" value="F:ATP binding"/>
    <property type="evidence" value="ECO:0007669"/>
    <property type="project" value="UniProtKB-KW"/>
</dbReference>
<keyword evidence="5" id="KW-0698">rRNA processing</keyword>
<evidence type="ECO:0000256" key="6">
    <source>
        <dbReference type="ARBA" id="ARBA00022741"/>
    </source>
</evidence>
<keyword evidence="6 12" id="KW-0547">Nucleotide-binding</keyword>
<keyword evidence="9 12" id="KW-0067">ATP-binding</keyword>
<keyword evidence="8 12" id="KW-0347">Helicase</keyword>
<evidence type="ECO:0000256" key="10">
    <source>
        <dbReference type="ARBA" id="ARBA00023242"/>
    </source>
</evidence>
<dbReference type="PROSITE" id="PS51192">
    <property type="entry name" value="HELICASE_ATP_BIND_1"/>
    <property type="match status" value="1"/>
</dbReference>
<dbReference type="InterPro" id="IPR000629">
    <property type="entry name" value="RNA-helicase_DEAD-box_CS"/>
</dbReference>
<organism evidence="15 16">
    <name type="scientific">[Myrmecia] bisecta</name>
    <dbReference type="NCBI Taxonomy" id="41462"/>
    <lineage>
        <taxon>Eukaryota</taxon>
        <taxon>Viridiplantae</taxon>
        <taxon>Chlorophyta</taxon>
        <taxon>core chlorophytes</taxon>
        <taxon>Trebouxiophyceae</taxon>
        <taxon>Trebouxiales</taxon>
        <taxon>Trebouxiaceae</taxon>
        <taxon>Myrmecia</taxon>
    </lineage>
</organism>
<evidence type="ECO:0000256" key="11">
    <source>
        <dbReference type="ARBA" id="ARBA00037449"/>
    </source>
</evidence>
<dbReference type="SMART" id="SM00487">
    <property type="entry name" value="DEXDc"/>
    <property type="match status" value="1"/>
</dbReference>
<dbReference type="CDD" id="cd00268">
    <property type="entry name" value="DEADc"/>
    <property type="match status" value="1"/>
</dbReference>
<dbReference type="InterPro" id="IPR011545">
    <property type="entry name" value="DEAD/DEAH_box_helicase_dom"/>
</dbReference>
<dbReference type="Proteomes" id="UP001489004">
    <property type="component" value="Unassembled WGS sequence"/>
</dbReference>
<evidence type="ECO:0000256" key="2">
    <source>
        <dbReference type="ARBA" id="ARBA00009334"/>
    </source>
</evidence>
<accession>A0AAW1QGH4</accession>
<evidence type="ECO:0000256" key="8">
    <source>
        <dbReference type="ARBA" id="ARBA00022806"/>
    </source>
</evidence>
<evidence type="ECO:0000256" key="4">
    <source>
        <dbReference type="ARBA" id="ARBA00022517"/>
    </source>
</evidence>
<name>A0AAW1QGH4_9CHLO</name>
<feature type="domain" description="Helicase ATP-binding" evidence="13">
    <location>
        <begin position="84"/>
        <end position="262"/>
    </location>
</feature>
<dbReference type="InterPro" id="IPR014001">
    <property type="entry name" value="Helicase_ATP-bd"/>
</dbReference>
<evidence type="ECO:0000313" key="16">
    <source>
        <dbReference type="Proteomes" id="UP001489004"/>
    </source>
</evidence>
<evidence type="ECO:0000256" key="12">
    <source>
        <dbReference type="RuleBase" id="RU000492"/>
    </source>
</evidence>
<keyword evidence="4" id="KW-0690">Ribosome biogenesis</keyword>
<evidence type="ECO:0000256" key="7">
    <source>
        <dbReference type="ARBA" id="ARBA00022801"/>
    </source>
</evidence>
<keyword evidence="7 12" id="KW-0378">Hydrolase</keyword>
<evidence type="ECO:0000256" key="9">
    <source>
        <dbReference type="ARBA" id="ARBA00022840"/>
    </source>
</evidence>
<keyword evidence="16" id="KW-1185">Reference proteome</keyword>
<evidence type="ECO:0000256" key="5">
    <source>
        <dbReference type="ARBA" id="ARBA00022552"/>
    </source>
</evidence>
<sequence length="776" mass="84159">MAAVGDAELAKRSKPLRKQLYSEHPDVTATSDAEVAAWQAERQIVVTGSNLKPVFEFTQAGFPAELLHATRDFVQPSPIQSQCWPIVQTGHDLVGIAATGSGKTLAFGLPALRHILAQKEAGVGVGQKGPRVLILSPTRELAQQISAVMEEAGSKCGGRCLCAYGGVPKQPQVKALRAGVEVVVATPGRLEDLCNDGSCRLEGVSYLVLDEADRMLDLGFEPHIRAIAMQTRADRQTLMFSATWPHEIQKLAAEFMLDPVKVTIGSQDLSASHSVTQVVEVIDPQKRDARIIELLQQYHSSRKNRIILFVLYKKEATRVESMLTRKGWKAVAVHGDISQQQRTRAVEQFKAGTVPLLIATDVAARGLDIPDVEAVLNYSFPLTTEDYVHRIGRTGRAGKTGVAHTFFSGQTDKARAGELINVLREAGQAVPEELLKFGTTVKRKESKLYGAFGPSGTVDMTKKAVKITFDDSDAEASSGPPQMAEAWGAQMPAKLTLAEKCQLCFSGLRSKFPAGTLGLVQAWTAKGGKWTGVCKSQSNIEVLQTRSLPYWLEDQALAPFRLQSCQEGITGSALGMMGKVWSTGALQVVQNLAILPSSVHPRNKLQGEAFANIAELIYVPVYALAAPQQGVVAVLEVVVSAKAQEAMVVANVISYLSNLLTDMELSISQPQVDVLQFQQLRCESPTCAAPMPCPFQQVNMPPQTPQQLPAQTSPFSRLSPCVPQNYVDGCSSPQSGSPRSTLSFTRTMSRTTSIRHLPLGNQDTDMMDAAVRQYCR</sequence>
<reference evidence="15 16" key="1">
    <citation type="journal article" date="2024" name="Nat. Commun.">
        <title>Phylogenomics reveals the evolutionary origins of lichenization in chlorophyte algae.</title>
        <authorList>
            <person name="Puginier C."/>
            <person name="Libourel C."/>
            <person name="Otte J."/>
            <person name="Skaloud P."/>
            <person name="Haon M."/>
            <person name="Grisel S."/>
            <person name="Petersen M."/>
            <person name="Berrin J.G."/>
            <person name="Delaux P.M."/>
            <person name="Dal Grande F."/>
            <person name="Keller J."/>
        </authorList>
    </citation>
    <scope>NUCLEOTIDE SEQUENCE [LARGE SCALE GENOMIC DNA]</scope>
    <source>
        <strain evidence="15 16">SAG 2043</strain>
    </source>
</reference>
<dbReference type="EC" id="3.6.4.13" evidence="3"/>
<comment type="caution">
    <text evidence="15">The sequence shown here is derived from an EMBL/GenBank/DDBJ whole genome shotgun (WGS) entry which is preliminary data.</text>
</comment>
<dbReference type="InterPro" id="IPR001650">
    <property type="entry name" value="Helicase_C-like"/>
</dbReference>
<dbReference type="CDD" id="cd18787">
    <property type="entry name" value="SF2_C_DEAD"/>
    <property type="match status" value="1"/>
</dbReference>
<dbReference type="SUPFAM" id="SSF52540">
    <property type="entry name" value="P-loop containing nucleoside triphosphate hydrolases"/>
    <property type="match status" value="1"/>
</dbReference>
<evidence type="ECO:0000313" key="15">
    <source>
        <dbReference type="EMBL" id="KAK9820507.1"/>
    </source>
</evidence>
<protein>
    <recommendedName>
        <fullName evidence="3">RNA helicase</fullName>
        <ecNumber evidence="3">3.6.4.13</ecNumber>
    </recommendedName>
</protein>
<evidence type="ECO:0000256" key="1">
    <source>
        <dbReference type="ARBA" id="ARBA00004604"/>
    </source>
</evidence>
<dbReference type="GO" id="GO:0003724">
    <property type="term" value="F:RNA helicase activity"/>
    <property type="evidence" value="ECO:0007669"/>
    <property type="project" value="UniProtKB-EC"/>
</dbReference>
<dbReference type="InterPro" id="IPR044742">
    <property type="entry name" value="DEAD/DEAH_RhlB"/>
</dbReference>
<dbReference type="GO" id="GO:0016787">
    <property type="term" value="F:hydrolase activity"/>
    <property type="evidence" value="ECO:0007669"/>
    <property type="project" value="UniProtKB-KW"/>
</dbReference>
<comment type="function">
    <text evidence="11">ATP-dependent RNA helicase required for 60S ribosomal subunit synthesis. Involved in efficient pre-rRNA processing, predominantly at site A3, which is necessary for the normal formation of 25S and 5.8S rRNAs.</text>
</comment>
<evidence type="ECO:0000259" key="14">
    <source>
        <dbReference type="PROSITE" id="PS51194"/>
    </source>
</evidence>
<dbReference type="Gene3D" id="3.40.50.300">
    <property type="entry name" value="P-loop containing nucleotide triphosphate hydrolases"/>
    <property type="match status" value="2"/>
</dbReference>
<gene>
    <name evidence="15" type="ORF">WJX72_011094</name>
</gene>
<dbReference type="AlphaFoldDB" id="A0AAW1QGH4"/>
<comment type="subcellular location">
    <subcellularLocation>
        <location evidence="1">Nucleus</location>
        <location evidence="1">Nucleolus</location>
    </subcellularLocation>
</comment>
<dbReference type="PANTHER" id="PTHR47958">
    <property type="entry name" value="ATP-DEPENDENT RNA HELICASE DBP3"/>
    <property type="match status" value="1"/>
</dbReference>
<keyword evidence="10" id="KW-0539">Nucleus</keyword>
<dbReference type="SMART" id="SM00490">
    <property type="entry name" value="HELICc"/>
    <property type="match status" value="1"/>
</dbReference>